<protein>
    <recommendedName>
        <fullName evidence="3">DUF2960 domain-containing protein</fullName>
    </recommendedName>
</protein>
<dbReference type="AlphaFoldDB" id="A0A0C5WH67"/>
<evidence type="ECO:0008006" key="3">
    <source>
        <dbReference type="Google" id="ProtNLM"/>
    </source>
</evidence>
<dbReference type="Pfam" id="PF11173">
    <property type="entry name" value="DUF2960"/>
    <property type="match status" value="1"/>
</dbReference>
<sequence>MSRTIIYTYKNEEKTLTFSYSQYHTIHEAVAAAEGIDLRQYLKMEQQVEAVSSGSKAVRDFRDSHFRKLGFGKITLAKKENRGIGEK</sequence>
<organism evidence="1 2">
    <name type="scientific">Photobacterium gaetbulicola Gung47</name>
    <dbReference type="NCBI Taxonomy" id="658445"/>
    <lineage>
        <taxon>Bacteria</taxon>
        <taxon>Pseudomonadati</taxon>
        <taxon>Pseudomonadota</taxon>
        <taxon>Gammaproteobacteria</taxon>
        <taxon>Vibrionales</taxon>
        <taxon>Vibrionaceae</taxon>
        <taxon>Photobacterium</taxon>
    </lineage>
</organism>
<gene>
    <name evidence="1" type="ORF">H744_1c0502</name>
</gene>
<dbReference type="KEGG" id="pgb:H744_1c0502"/>
<keyword evidence="2" id="KW-1185">Reference proteome</keyword>
<name>A0A0C5WH67_9GAMM</name>
<dbReference type="OrthoDB" id="5820465at2"/>
<dbReference type="Proteomes" id="UP000032303">
    <property type="component" value="Chromosome 1"/>
</dbReference>
<dbReference type="STRING" id="658445.H744_1c0502"/>
<reference evidence="1 2" key="1">
    <citation type="submission" date="2013-05" db="EMBL/GenBank/DDBJ databases">
        <title>Complete genome sequence of the lipase-producing bacterium Photobacterium gaetbulicola Gung47.</title>
        <authorList>
            <person name="Kim Y.-O."/>
        </authorList>
    </citation>
    <scope>NUCLEOTIDE SEQUENCE [LARGE SCALE GENOMIC DNA]</scope>
    <source>
        <strain evidence="1 2">Gung47</strain>
    </source>
</reference>
<proteinExistence type="predicted"/>
<dbReference type="HOGENOM" id="CLU_190700_0_0_6"/>
<accession>A0A0C5WH67</accession>
<dbReference type="InterPro" id="IPR021343">
    <property type="entry name" value="DUF2960"/>
</dbReference>
<evidence type="ECO:0000313" key="1">
    <source>
        <dbReference type="EMBL" id="AJR05527.1"/>
    </source>
</evidence>
<dbReference type="EMBL" id="CP005973">
    <property type="protein sequence ID" value="AJR05527.1"/>
    <property type="molecule type" value="Genomic_DNA"/>
</dbReference>
<evidence type="ECO:0000313" key="2">
    <source>
        <dbReference type="Proteomes" id="UP000032303"/>
    </source>
</evidence>
<dbReference type="PATRIC" id="fig|658445.3.peg.548"/>